<dbReference type="Pfam" id="PF02133">
    <property type="entry name" value="Transp_cyt_pur"/>
    <property type="match status" value="1"/>
</dbReference>
<comment type="similarity">
    <text evidence="2 7">Belongs to the purine-cytosine permease (2.A.39) family.</text>
</comment>
<dbReference type="PANTHER" id="PTHR31806">
    <property type="entry name" value="PURINE-CYTOSINE PERMEASE FCY2-RELATED"/>
    <property type="match status" value="1"/>
</dbReference>
<feature type="transmembrane region" description="Helical" evidence="8">
    <location>
        <begin position="208"/>
        <end position="229"/>
    </location>
</feature>
<evidence type="ECO:0000256" key="5">
    <source>
        <dbReference type="ARBA" id="ARBA00022989"/>
    </source>
</evidence>
<reference evidence="10" key="1">
    <citation type="journal article" date="2019" name="Int. J. Syst. Evol. Microbiol.">
        <title>The Global Catalogue of Microorganisms (GCM) 10K type strain sequencing project: providing services to taxonomists for standard genome sequencing and annotation.</title>
        <authorList>
            <consortium name="The Broad Institute Genomics Platform"/>
            <consortium name="The Broad Institute Genome Sequencing Center for Infectious Disease"/>
            <person name="Wu L."/>
            <person name="Ma J."/>
        </authorList>
    </citation>
    <scope>NUCLEOTIDE SEQUENCE [LARGE SCALE GENOMIC DNA]</scope>
    <source>
        <strain evidence="10">JCM 16961</strain>
    </source>
</reference>
<feature type="transmembrane region" description="Helical" evidence="8">
    <location>
        <begin position="404"/>
        <end position="426"/>
    </location>
</feature>
<evidence type="ECO:0000256" key="3">
    <source>
        <dbReference type="ARBA" id="ARBA00022448"/>
    </source>
</evidence>
<feature type="transmembrane region" description="Helical" evidence="8">
    <location>
        <begin position="171"/>
        <end position="196"/>
    </location>
</feature>
<dbReference type="PIRSF" id="PIRSF002744">
    <property type="entry name" value="Pur-cyt_permease"/>
    <property type="match status" value="1"/>
</dbReference>
<feature type="transmembrane region" description="Helical" evidence="8">
    <location>
        <begin position="331"/>
        <end position="350"/>
    </location>
</feature>
<feature type="transmembrane region" description="Helical" evidence="8">
    <location>
        <begin position="291"/>
        <end position="319"/>
    </location>
</feature>
<organism evidence="9 10">
    <name type="scientific">Zhihengliuella alba</name>
    <dbReference type="NCBI Taxonomy" id="547018"/>
    <lineage>
        <taxon>Bacteria</taxon>
        <taxon>Bacillati</taxon>
        <taxon>Actinomycetota</taxon>
        <taxon>Actinomycetes</taxon>
        <taxon>Micrococcales</taxon>
        <taxon>Micrococcaceae</taxon>
        <taxon>Zhihengliuella</taxon>
    </lineage>
</organism>
<evidence type="ECO:0000256" key="7">
    <source>
        <dbReference type="PIRNR" id="PIRNR002744"/>
    </source>
</evidence>
<keyword evidence="5 8" id="KW-1133">Transmembrane helix</keyword>
<evidence type="ECO:0000313" key="10">
    <source>
        <dbReference type="Proteomes" id="UP001501536"/>
    </source>
</evidence>
<keyword evidence="6 7" id="KW-0472">Membrane</keyword>
<dbReference type="PANTHER" id="PTHR31806:SF1">
    <property type="entry name" value="PURINE-CYTOSINE PERMEASE FCY2-RELATED"/>
    <property type="match status" value="1"/>
</dbReference>
<keyword evidence="3 7" id="KW-0813">Transport</keyword>
<protein>
    <submittedName>
        <fullName evidence="9">Cytosine permease</fullName>
    </submittedName>
</protein>
<evidence type="ECO:0000256" key="2">
    <source>
        <dbReference type="ARBA" id="ARBA00008974"/>
    </source>
</evidence>
<feature type="transmembrane region" description="Helical" evidence="8">
    <location>
        <begin position="106"/>
        <end position="125"/>
    </location>
</feature>
<evidence type="ECO:0000256" key="4">
    <source>
        <dbReference type="ARBA" id="ARBA00022692"/>
    </source>
</evidence>
<dbReference type="Gene3D" id="1.10.4160.10">
    <property type="entry name" value="Hydantoin permease"/>
    <property type="match status" value="1"/>
</dbReference>
<evidence type="ECO:0000256" key="8">
    <source>
        <dbReference type="SAM" id="Phobius"/>
    </source>
</evidence>
<dbReference type="EMBL" id="BAABCJ010000005">
    <property type="protein sequence ID" value="GAA3708145.1"/>
    <property type="molecule type" value="Genomic_DNA"/>
</dbReference>
<accession>A0ABP7DUD7</accession>
<evidence type="ECO:0000256" key="6">
    <source>
        <dbReference type="ARBA" id="ARBA00023136"/>
    </source>
</evidence>
<comment type="subcellular location">
    <subcellularLocation>
        <location evidence="1">Membrane</location>
        <topology evidence="1">Multi-pass membrane protein</topology>
    </subcellularLocation>
</comment>
<feature type="transmembrane region" description="Helical" evidence="8">
    <location>
        <begin position="362"/>
        <end position="383"/>
    </location>
</feature>
<dbReference type="RefSeq" id="WP_344884454.1">
    <property type="nucleotide sequence ID" value="NZ_BAABCJ010000005.1"/>
</dbReference>
<evidence type="ECO:0000313" key="9">
    <source>
        <dbReference type="EMBL" id="GAA3708145.1"/>
    </source>
</evidence>
<comment type="caution">
    <text evidence="9">The sequence shown here is derived from an EMBL/GenBank/DDBJ whole genome shotgun (WGS) entry which is preliminary data.</text>
</comment>
<proteinExistence type="inferred from homology"/>
<keyword evidence="10" id="KW-1185">Reference proteome</keyword>
<dbReference type="InterPro" id="IPR001248">
    <property type="entry name" value="Pur-cyt_permease"/>
</dbReference>
<gene>
    <name evidence="9" type="ORF">GCM10022377_22470</name>
</gene>
<feature type="transmembrane region" description="Helical" evidence="8">
    <location>
        <begin position="39"/>
        <end position="59"/>
    </location>
</feature>
<feature type="transmembrane region" description="Helical" evidence="8">
    <location>
        <begin position="432"/>
        <end position="456"/>
    </location>
</feature>
<name>A0ABP7DUD7_9MICC</name>
<evidence type="ECO:0000256" key="1">
    <source>
        <dbReference type="ARBA" id="ARBA00004141"/>
    </source>
</evidence>
<feature type="transmembrane region" description="Helical" evidence="8">
    <location>
        <begin position="65"/>
        <end position="85"/>
    </location>
</feature>
<keyword evidence="4 8" id="KW-0812">Transmembrane</keyword>
<sequence length="484" mass="51279">MGTSTPRSTSGVLSRVEARSIDYVPLSERRGRLSDQATIWFAGSAQLLSLATGAIGIVLGLNLGWTLIALALGTLLGTIPVAAHATQGPHLGLPQMIQSRPQFGRYGALIIWAMAIVVYWGYIVLGGDLLGATAAELAGGASQPWIVGVCAVATLLAIFGYHWLHTAQRIITGILVVAIAVYIAGLLATGSIPATLFDLSESFHLGSFLIVVSAATGYQLTWAFFVSDYSRYMPPGTSKPAIIAVTSLGLFFGLFTFMGVGAVCAALLPAEGIINGLVVTGGYVFPGLGEVMLISGGLGLLGLMAMCAYGGSLTLITALDSIRNVQPTRTLRITTILLIGVTGTVAAVLIPDDFINTSFATVLTVVAYLMGPWTSVNLTDFFVVRRGHYSVAEIFKKHGIYGLWNWRGMTAYLLTLLLMVPFMHVGSFQGPVAAALGVDIAFFVGIPVGCVIYWLLCRNQDTEGELRVIAESDRDLERIGTPVE</sequence>
<feature type="transmembrane region" description="Helical" evidence="8">
    <location>
        <begin position="241"/>
        <end position="268"/>
    </location>
</feature>
<feature type="transmembrane region" description="Helical" evidence="8">
    <location>
        <begin position="145"/>
        <end position="164"/>
    </location>
</feature>
<dbReference type="Proteomes" id="UP001501536">
    <property type="component" value="Unassembled WGS sequence"/>
</dbReference>
<dbReference type="InterPro" id="IPR026030">
    <property type="entry name" value="Pur-cyt_permease_Fcy2/21/22"/>
</dbReference>